<evidence type="ECO:0000256" key="4">
    <source>
        <dbReference type="ARBA" id="ARBA00022989"/>
    </source>
</evidence>
<gene>
    <name evidence="11 12 13 14" type="primary">LOC106173346</name>
</gene>
<proteinExistence type="predicted"/>
<keyword evidence="6 8" id="KW-0472">Membrane</keyword>
<dbReference type="GO" id="GO:0016020">
    <property type="term" value="C:membrane"/>
    <property type="evidence" value="ECO:0007669"/>
    <property type="project" value="UniProtKB-SubCell"/>
</dbReference>
<dbReference type="RefSeq" id="XP_013409930.1">
    <property type="nucleotide sequence ID" value="XM_013554476.1"/>
</dbReference>
<dbReference type="InterPro" id="IPR004178">
    <property type="entry name" value="CaM-bd_dom"/>
</dbReference>
<feature type="transmembrane region" description="Helical" evidence="8">
    <location>
        <begin position="312"/>
        <end position="332"/>
    </location>
</feature>
<evidence type="ECO:0000256" key="3">
    <source>
        <dbReference type="ARBA" id="ARBA00022692"/>
    </source>
</evidence>
<feature type="transmembrane region" description="Helical" evidence="8">
    <location>
        <begin position="281"/>
        <end position="300"/>
    </location>
</feature>
<dbReference type="PANTHER" id="PTHR10153">
    <property type="entry name" value="SMALL CONDUCTANCE CALCIUM-ACTIVATED POTASSIUM CHANNEL"/>
    <property type="match status" value="1"/>
</dbReference>
<dbReference type="Pfam" id="PF02888">
    <property type="entry name" value="CaMBD"/>
    <property type="match status" value="1"/>
</dbReference>
<dbReference type="STRING" id="7574.A0A1S3JHQ4"/>
<evidence type="ECO:0000256" key="6">
    <source>
        <dbReference type="ARBA" id="ARBA00023136"/>
    </source>
</evidence>
<evidence type="ECO:0000256" key="1">
    <source>
        <dbReference type="ARBA" id="ARBA00004141"/>
    </source>
</evidence>
<evidence type="ECO:0000259" key="9">
    <source>
        <dbReference type="SMART" id="SM01053"/>
    </source>
</evidence>
<accession>A0A1S3JHQ4</accession>
<evidence type="ECO:0000256" key="5">
    <source>
        <dbReference type="ARBA" id="ARBA00023065"/>
    </source>
</evidence>
<dbReference type="RefSeq" id="XP_013409922.1">
    <property type="nucleotide sequence ID" value="XM_013554468.1"/>
</dbReference>
<keyword evidence="5" id="KW-0406">Ion transport</keyword>
<organism evidence="10 12">
    <name type="scientific">Lingula anatina</name>
    <name type="common">Brachiopod</name>
    <name type="synonym">Lingula unguis</name>
    <dbReference type="NCBI Taxonomy" id="7574"/>
    <lineage>
        <taxon>Eukaryota</taxon>
        <taxon>Metazoa</taxon>
        <taxon>Spiralia</taxon>
        <taxon>Lophotrochozoa</taxon>
        <taxon>Brachiopoda</taxon>
        <taxon>Linguliformea</taxon>
        <taxon>Lingulata</taxon>
        <taxon>Lingulida</taxon>
        <taxon>Linguloidea</taxon>
        <taxon>Lingulidae</taxon>
        <taxon>Lingula</taxon>
    </lineage>
</organism>
<dbReference type="SMART" id="SM01053">
    <property type="entry name" value="CaMBD"/>
    <property type="match status" value="1"/>
</dbReference>
<dbReference type="AlphaFoldDB" id="A0A1S3JHQ4"/>
<sequence>MEWLRQKFFAASDRQDIPLVGMNGKYERYASTEDDSISVNIDEKTRKKKKMDNVGYKLAKRKTFFARRRKVADATFALALLGIMIMIVETEFTISGTYSKESAASFFMKTLITISTLALMGFLAWYHVIDVRLYMIDNNIDDWRLAMSKERVLKIVVEFIICAIHPPPGDTNIDWISKNMRTNDQTVNTISVDIIFSLPMYLRLYLIGRILLLHSRLYCDASSQCLGVLNRIHFNFGFIFKSLMNIYPERVLAVIVCGVVFIASWSIHLCEFSSENPEEHLNLWDSLWMITITFLTVGYGDTYPRSPCGRGIAVLTGLLGVAMTALVVAVLANKLELSRAEKYVQNFVIDVELEKSLKNSAANILREGWLVYKLKKQHAEKSRIRAHQRKLLKSIAQIRDLKQEIRKSTDNNITMVEMGKQQQLIYDDVYHMKTRQKEQEAESLEMKEKLNSIDSKVEDIQRILSELLRKRTERST</sequence>
<dbReference type="Proteomes" id="UP000085678">
    <property type="component" value="Unplaced"/>
</dbReference>
<keyword evidence="10" id="KW-1185">Reference proteome</keyword>
<keyword evidence="2" id="KW-0813">Transport</keyword>
<comment type="subcellular location">
    <subcellularLocation>
        <location evidence="1">Membrane</location>
        <topology evidence="1">Multi-pass membrane protein</topology>
    </subcellularLocation>
</comment>
<name>A0A1S3JHQ4_LINAN</name>
<feature type="transmembrane region" description="Helical" evidence="8">
    <location>
        <begin position="71"/>
        <end position="94"/>
    </location>
</feature>
<dbReference type="Pfam" id="PF07885">
    <property type="entry name" value="Ion_trans_2"/>
    <property type="match status" value="1"/>
</dbReference>
<dbReference type="Gene3D" id="1.10.287.70">
    <property type="match status" value="2"/>
</dbReference>
<dbReference type="SUPFAM" id="SSF81324">
    <property type="entry name" value="Voltage-gated potassium channels"/>
    <property type="match status" value="1"/>
</dbReference>
<evidence type="ECO:0000313" key="10">
    <source>
        <dbReference type="Proteomes" id="UP000085678"/>
    </source>
</evidence>
<feature type="transmembrane region" description="Helical" evidence="8">
    <location>
        <begin position="251"/>
        <end position="269"/>
    </location>
</feature>
<dbReference type="GO" id="GO:0016286">
    <property type="term" value="F:small conductance calcium-activated potassium channel activity"/>
    <property type="evidence" value="ECO:0007669"/>
    <property type="project" value="InterPro"/>
</dbReference>
<keyword evidence="4 8" id="KW-1133">Transmembrane helix</keyword>
<evidence type="ECO:0000313" key="13">
    <source>
        <dbReference type="RefSeq" id="XP_013409930.1"/>
    </source>
</evidence>
<evidence type="ECO:0000256" key="7">
    <source>
        <dbReference type="ARBA" id="ARBA00023303"/>
    </source>
</evidence>
<evidence type="ECO:0000313" key="11">
    <source>
        <dbReference type="RefSeq" id="XP_013409914.1"/>
    </source>
</evidence>
<reference evidence="11 12" key="1">
    <citation type="submission" date="2025-04" db="UniProtKB">
        <authorList>
            <consortium name="RefSeq"/>
        </authorList>
    </citation>
    <scope>IDENTIFICATION</scope>
    <source>
        <tissue evidence="11 12">Gonads</tissue>
    </source>
</reference>
<evidence type="ECO:0000256" key="8">
    <source>
        <dbReference type="SAM" id="Phobius"/>
    </source>
</evidence>
<evidence type="ECO:0000256" key="2">
    <source>
        <dbReference type="ARBA" id="ARBA00022448"/>
    </source>
</evidence>
<dbReference type="InterPro" id="IPR036122">
    <property type="entry name" value="CaM-bd_dom_sf"/>
</dbReference>
<feature type="domain" description="Calmodulin-binding" evidence="9">
    <location>
        <begin position="350"/>
        <end position="424"/>
    </location>
</feature>
<dbReference type="InterPro" id="IPR013099">
    <property type="entry name" value="K_chnl_dom"/>
</dbReference>
<dbReference type="RefSeq" id="XP_013409914.1">
    <property type="nucleotide sequence ID" value="XM_013554460.1"/>
</dbReference>
<dbReference type="KEGG" id="lak:106173346"/>
<dbReference type="GO" id="GO:0005516">
    <property type="term" value="F:calmodulin binding"/>
    <property type="evidence" value="ECO:0007669"/>
    <property type="project" value="InterPro"/>
</dbReference>
<keyword evidence="7 11" id="KW-0407">Ion channel</keyword>
<dbReference type="RefSeq" id="XP_013409937.1">
    <property type="nucleotide sequence ID" value="XM_013554483.1"/>
</dbReference>
<dbReference type="SUPFAM" id="SSF81327">
    <property type="entry name" value="Small-conductance potassium channel"/>
    <property type="match status" value="1"/>
</dbReference>
<dbReference type="InterPro" id="IPR015449">
    <property type="entry name" value="K_chnl_Ca-activ_SK"/>
</dbReference>
<evidence type="ECO:0000313" key="12">
    <source>
        <dbReference type="RefSeq" id="XP_013409922.1"/>
    </source>
</evidence>
<protein>
    <submittedName>
        <fullName evidence="11 12">Small conductance calcium-activated potassium channel protein</fullName>
    </submittedName>
</protein>
<feature type="transmembrane region" description="Helical" evidence="8">
    <location>
        <begin position="106"/>
        <end position="126"/>
    </location>
</feature>
<dbReference type="GeneID" id="106173346"/>
<dbReference type="Pfam" id="PF03530">
    <property type="entry name" value="SK_channel"/>
    <property type="match status" value="1"/>
</dbReference>
<keyword evidence="3 8" id="KW-0812">Transmembrane</keyword>
<dbReference type="OrthoDB" id="73653at2759"/>
<evidence type="ECO:0000313" key="14">
    <source>
        <dbReference type="RefSeq" id="XP_013409937.1"/>
    </source>
</evidence>